<evidence type="ECO:0000313" key="2">
    <source>
        <dbReference type="EMBL" id="RTQ48941.1"/>
    </source>
</evidence>
<dbReference type="SUPFAM" id="SSF51735">
    <property type="entry name" value="NAD(P)-binding Rossmann-fold domains"/>
    <property type="match status" value="1"/>
</dbReference>
<dbReference type="RefSeq" id="WP_126694017.1">
    <property type="nucleotide sequence ID" value="NZ_RXOF01000008.1"/>
</dbReference>
<dbReference type="Gene3D" id="3.90.180.10">
    <property type="entry name" value="Medium-chain alcohol dehydrogenases, catalytic domain"/>
    <property type="match status" value="1"/>
</dbReference>
<dbReference type="InterPro" id="IPR020843">
    <property type="entry name" value="ER"/>
</dbReference>
<comment type="caution">
    <text evidence="2">The sequence shown here is derived from an EMBL/GenBank/DDBJ whole genome shotgun (WGS) entry which is preliminary data.</text>
</comment>
<dbReference type="PROSITE" id="PS01162">
    <property type="entry name" value="QOR_ZETA_CRYSTAL"/>
    <property type="match status" value="1"/>
</dbReference>
<dbReference type="GO" id="GO:0008270">
    <property type="term" value="F:zinc ion binding"/>
    <property type="evidence" value="ECO:0007669"/>
    <property type="project" value="InterPro"/>
</dbReference>
<dbReference type="OrthoDB" id="648910at2"/>
<gene>
    <name evidence="2" type="ORF">EJV47_15215</name>
</gene>
<dbReference type="InterPro" id="IPR011032">
    <property type="entry name" value="GroES-like_sf"/>
</dbReference>
<dbReference type="Pfam" id="PF13602">
    <property type="entry name" value="ADH_zinc_N_2"/>
    <property type="match status" value="1"/>
</dbReference>
<proteinExistence type="predicted"/>
<feature type="domain" description="Enoyl reductase (ER)" evidence="1">
    <location>
        <begin position="10"/>
        <end position="311"/>
    </location>
</feature>
<dbReference type="InterPro" id="IPR002364">
    <property type="entry name" value="Quin_OxRdtase/zeta-crystal_CS"/>
</dbReference>
<name>A0A3S0H4B6_9BACT</name>
<dbReference type="SUPFAM" id="SSF50129">
    <property type="entry name" value="GroES-like"/>
    <property type="match status" value="1"/>
</dbReference>
<keyword evidence="3" id="KW-1185">Reference proteome</keyword>
<dbReference type="SMART" id="SM00829">
    <property type="entry name" value="PKS_ER"/>
    <property type="match status" value="1"/>
</dbReference>
<evidence type="ECO:0000259" key="1">
    <source>
        <dbReference type="SMART" id="SM00829"/>
    </source>
</evidence>
<reference evidence="2 3" key="1">
    <citation type="submission" date="2018-12" db="EMBL/GenBank/DDBJ databases">
        <title>Hymenobacter gummosus sp. nov., isolated from a spring.</title>
        <authorList>
            <person name="Nie L."/>
        </authorList>
    </citation>
    <scope>NUCLEOTIDE SEQUENCE [LARGE SCALE GENOMIC DNA]</scope>
    <source>
        <strain evidence="2 3">KCTC 52166</strain>
    </source>
</reference>
<dbReference type="EMBL" id="RXOF01000008">
    <property type="protein sequence ID" value="RTQ48941.1"/>
    <property type="molecule type" value="Genomic_DNA"/>
</dbReference>
<dbReference type="InterPro" id="IPR036291">
    <property type="entry name" value="NAD(P)-bd_dom_sf"/>
</dbReference>
<organism evidence="2 3">
    <name type="scientific">Hymenobacter gummosus</name>
    <dbReference type="NCBI Taxonomy" id="1776032"/>
    <lineage>
        <taxon>Bacteria</taxon>
        <taxon>Pseudomonadati</taxon>
        <taxon>Bacteroidota</taxon>
        <taxon>Cytophagia</taxon>
        <taxon>Cytophagales</taxon>
        <taxon>Hymenobacteraceae</taxon>
        <taxon>Hymenobacter</taxon>
    </lineage>
</organism>
<dbReference type="InterPro" id="IPR052733">
    <property type="entry name" value="Chloroplast_QOR"/>
</dbReference>
<dbReference type="CDD" id="cd08267">
    <property type="entry name" value="MDR1"/>
    <property type="match status" value="1"/>
</dbReference>
<sequence length="314" mass="32953">MKAIYYTEYGSADVLRYGEQPTPEPKAGELLVRVHASSVNPVDWKIRRGELRLVSGFCFPQIPGRDVAGVVARVGAGVSGFGPGDRVFGMVDALGGAGAEYAVLPAKVAAALPEGLSFAQAAAVPLAGLTALQALRDRGELATGERVLVNGAAGGVGTLAVQLARLLGAGHVTAVCSARNAALVRSLGPDEIIDYQQHDFTQDAGRYDLIFDAVARSSYLQSKAALRPGGRYVTTVIDPKDALLGLPLSVFSDKKLSMVLARDRGADTRQLARWLAAGQLRPVIDTTFPLADAAQAHRYSEQGHAAGKIVLTVP</sequence>
<dbReference type="Pfam" id="PF08240">
    <property type="entry name" value="ADH_N"/>
    <property type="match status" value="1"/>
</dbReference>
<dbReference type="PANTHER" id="PTHR44013:SF1">
    <property type="entry name" value="ZINC-TYPE ALCOHOL DEHYDROGENASE-LIKE PROTEIN C16A3.02C"/>
    <property type="match status" value="1"/>
</dbReference>
<accession>A0A3S0H4B6</accession>
<dbReference type="PANTHER" id="PTHR44013">
    <property type="entry name" value="ZINC-TYPE ALCOHOL DEHYDROGENASE-LIKE PROTEIN C16A3.02C"/>
    <property type="match status" value="1"/>
</dbReference>
<dbReference type="Proteomes" id="UP000282184">
    <property type="component" value="Unassembled WGS sequence"/>
</dbReference>
<dbReference type="GO" id="GO:0016491">
    <property type="term" value="F:oxidoreductase activity"/>
    <property type="evidence" value="ECO:0007669"/>
    <property type="project" value="InterPro"/>
</dbReference>
<dbReference type="Gene3D" id="3.40.50.720">
    <property type="entry name" value="NAD(P)-binding Rossmann-like Domain"/>
    <property type="match status" value="1"/>
</dbReference>
<dbReference type="InterPro" id="IPR013154">
    <property type="entry name" value="ADH-like_N"/>
</dbReference>
<evidence type="ECO:0000313" key="3">
    <source>
        <dbReference type="Proteomes" id="UP000282184"/>
    </source>
</evidence>
<dbReference type="AlphaFoldDB" id="A0A3S0H4B6"/>
<protein>
    <submittedName>
        <fullName evidence="2">NAD(P)-dependent alcohol dehydrogenase</fullName>
    </submittedName>
</protein>